<organism evidence="1 2">
    <name type="scientific">Archangium violaceum Cb vi76</name>
    <dbReference type="NCBI Taxonomy" id="1406225"/>
    <lineage>
        <taxon>Bacteria</taxon>
        <taxon>Pseudomonadati</taxon>
        <taxon>Myxococcota</taxon>
        <taxon>Myxococcia</taxon>
        <taxon>Myxococcales</taxon>
        <taxon>Cystobacterineae</taxon>
        <taxon>Archangiaceae</taxon>
        <taxon>Archangium</taxon>
    </lineage>
</organism>
<dbReference type="Proteomes" id="UP000028547">
    <property type="component" value="Unassembled WGS sequence"/>
</dbReference>
<dbReference type="EMBL" id="JPMI01000406">
    <property type="protein sequence ID" value="KFA87009.1"/>
    <property type="molecule type" value="Genomic_DNA"/>
</dbReference>
<evidence type="ECO:0000313" key="2">
    <source>
        <dbReference type="Proteomes" id="UP000028547"/>
    </source>
</evidence>
<evidence type="ECO:0000313" key="1">
    <source>
        <dbReference type="EMBL" id="KFA87009.1"/>
    </source>
</evidence>
<protein>
    <submittedName>
        <fullName evidence="1">Uncharacterized protein</fullName>
    </submittedName>
</protein>
<name>A0A084SEX4_9BACT</name>
<reference evidence="1 2" key="1">
    <citation type="submission" date="2014-07" db="EMBL/GenBank/DDBJ databases">
        <title>Draft Genome Sequence of Gephyronic Acid Producer, Cystobacter violaceus Strain Cb vi76.</title>
        <authorList>
            <person name="Stevens D.C."/>
            <person name="Young J."/>
            <person name="Carmichael R."/>
            <person name="Tan J."/>
            <person name="Taylor R.E."/>
        </authorList>
    </citation>
    <scope>NUCLEOTIDE SEQUENCE [LARGE SCALE GENOMIC DNA]</scope>
    <source>
        <strain evidence="1 2">Cb vi76</strain>
    </source>
</reference>
<accession>A0A084SEX4</accession>
<gene>
    <name evidence="1" type="ORF">Q664_50685</name>
</gene>
<sequence length="199" mass="21893">MFVSVVLDISNQLWVRTGTFAGDSKELDIQVFAESRYVPPGPLKTALEKLAATHPEYRPLSKVDAVLSPEELGTVQRLAGRWRGLARQPQGLALWRDCLGNEGTRVYIVVRENRVSVIVDTQEALEFDVGGVQLAKDGSITLRMLDGATLKHALSRDDKRASRLTGSGNVRADGLFVHDSQKNAFPLVPPRPGECDEFP</sequence>
<proteinExistence type="predicted"/>
<comment type="caution">
    <text evidence="1">The sequence shown here is derived from an EMBL/GenBank/DDBJ whole genome shotgun (WGS) entry which is preliminary data.</text>
</comment>
<dbReference type="AlphaFoldDB" id="A0A084SEX4"/>